<feature type="region of interest" description="Disordered" evidence="1">
    <location>
        <begin position="235"/>
        <end position="269"/>
    </location>
</feature>
<feature type="region of interest" description="Disordered" evidence="1">
    <location>
        <begin position="324"/>
        <end position="468"/>
    </location>
</feature>
<reference evidence="3 4" key="1">
    <citation type="submission" date="2021-12" db="EMBL/GenBank/DDBJ databases">
        <title>High titer production of polyol ester of fatty acids by Rhodotorula paludigena BS15 towards product separation-free biomass refinery.</title>
        <authorList>
            <person name="Mano J."/>
            <person name="Ono H."/>
            <person name="Tanaka T."/>
            <person name="Naito K."/>
            <person name="Sushida H."/>
            <person name="Ike M."/>
            <person name="Tokuyasu K."/>
            <person name="Kitaoka M."/>
        </authorList>
    </citation>
    <scope>NUCLEOTIDE SEQUENCE [LARGE SCALE GENOMIC DNA]</scope>
    <source>
        <strain evidence="3 4">BS15</strain>
    </source>
</reference>
<keyword evidence="4" id="KW-1185">Reference proteome</keyword>
<gene>
    <name evidence="3" type="ORF">Rhopal_001128-T1</name>
</gene>
<dbReference type="AlphaFoldDB" id="A0AAV5GHS0"/>
<proteinExistence type="predicted"/>
<name>A0AAV5GHS0_9BASI</name>
<feature type="compositionally biased region" description="Basic and acidic residues" evidence="1">
    <location>
        <begin position="391"/>
        <end position="401"/>
    </location>
</feature>
<evidence type="ECO:0000313" key="4">
    <source>
        <dbReference type="Proteomes" id="UP001342314"/>
    </source>
</evidence>
<dbReference type="EMBL" id="BQKY01000002">
    <property type="protein sequence ID" value="GJN88163.1"/>
    <property type="molecule type" value="Genomic_DNA"/>
</dbReference>
<feature type="compositionally biased region" description="Acidic residues" evidence="1">
    <location>
        <begin position="402"/>
        <end position="414"/>
    </location>
</feature>
<protein>
    <recommendedName>
        <fullName evidence="2">RPA43 OB domain-containing protein</fullName>
    </recommendedName>
</protein>
<organism evidence="3 4">
    <name type="scientific">Rhodotorula paludigena</name>
    <dbReference type="NCBI Taxonomy" id="86838"/>
    <lineage>
        <taxon>Eukaryota</taxon>
        <taxon>Fungi</taxon>
        <taxon>Dikarya</taxon>
        <taxon>Basidiomycota</taxon>
        <taxon>Pucciniomycotina</taxon>
        <taxon>Microbotryomycetes</taxon>
        <taxon>Sporidiobolales</taxon>
        <taxon>Sporidiobolaceae</taxon>
        <taxon>Rhodotorula</taxon>
    </lineage>
</organism>
<dbReference type="Gene3D" id="2.40.50.1060">
    <property type="match status" value="1"/>
</dbReference>
<feature type="domain" description="RPA43 OB" evidence="2">
    <location>
        <begin position="161"/>
        <end position="310"/>
    </location>
</feature>
<feature type="compositionally biased region" description="Low complexity" evidence="1">
    <location>
        <begin position="324"/>
        <end position="340"/>
    </location>
</feature>
<evidence type="ECO:0000313" key="3">
    <source>
        <dbReference type="EMBL" id="GJN88163.1"/>
    </source>
</evidence>
<comment type="caution">
    <text evidence="3">The sequence shown here is derived from an EMBL/GenBank/DDBJ whole genome shotgun (WGS) entry which is preliminary data.</text>
</comment>
<evidence type="ECO:0000259" key="2">
    <source>
        <dbReference type="Pfam" id="PF17875"/>
    </source>
</evidence>
<feature type="compositionally biased region" description="Basic and acidic residues" evidence="1">
    <location>
        <begin position="430"/>
        <end position="440"/>
    </location>
</feature>
<dbReference type="Pfam" id="PF17875">
    <property type="entry name" value="RPA43_OB"/>
    <property type="match status" value="1"/>
</dbReference>
<evidence type="ECO:0000256" key="1">
    <source>
        <dbReference type="SAM" id="MobiDB-lite"/>
    </source>
</evidence>
<feature type="compositionally biased region" description="Basic residues" evidence="1">
    <location>
        <begin position="457"/>
        <end position="468"/>
    </location>
</feature>
<feature type="compositionally biased region" description="Acidic residues" evidence="1">
    <location>
        <begin position="256"/>
        <end position="266"/>
    </location>
</feature>
<feature type="compositionally biased region" description="Acidic residues" evidence="1">
    <location>
        <begin position="355"/>
        <end position="364"/>
    </location>
</feature>
<dbReference type="InterPro" id="IPR041178">
    <property type="entry name" value="RPA43_OB"/>
</dbReference>
<dbReference type="Proteomes" id="UP001342314">
    <property type="component" value="Unassembled WGS sequence"/>
</dbReference>
<sequence length="468" mass="49882">MAASTAAGSLRLRSVAHAQGAPDGDAQFIAFKATMRIPIAPVFASRGDNHIPAADGGMDGVREVLAGWVMRYLPPIRAVLLSFTPTPRFLHPAASFPAAANPFDHLAPINPRALVSSPQPGAGAGAEDEDDEVIRVKTLPMIPGSGFTLADVEWEGVGWRPRIGMKLVGTLTLSSPSHVSLLLHNLFNASIPSSHVPSDTWVFDPDCPVPAVVLERRNAAVPLKSVVEEVVRSAEKSVEGENAETGEVEEPKLEEAKEEEAEEEGHDAERGWWVHRATREPLGGKDGRLEFTLVDLTTTNSLLSCTGSLLADPFSPAARAALTSSASAHPTNPSSSLLKPSLKKRKRGAASSASSDEDEQEDPAEASSSESDSEGLDADDDDRVGTGIPRTGRDAVPRFNEDESGDDDDGEGSDGSESSRSPSPLPPPVKKVEKKADKKEKKDKKREKKDKEGKEGRKSKKAKVKAEP</sequence>
<accession>A0AAV5GHS0</accession>
<feature type="compositionally biased region" description="Acidic residues" evidence="1">
    <location>
        <begin position="371"/>
        <end position="382"/>
    </location>
</feature>